<protein>
    <submittedName>
        <fullName evidence="8">Tryptophan-rich sensory protein</fullName>
    </submittedName>
</protein>
<evidence type="ECO:0000313" key="8">
    <source>
        <dbReference type="EMBL" id="MBA8955097.1"/>
    </source>
</evidence>
<comment type="similarity">
    <text evidence="2">Belongs to the TspO/BZRP family.</text>
</comment>
<evidence type="ECO:0000256" key="6">
    <source>
        <dbReference type="SAM" id="Phobius"/>
    </source>
</evidence>
<evidence type="ECO:0000256" key="5">
    <source>
        <dbReference type="ARBA" id="ARBA00023136"/>
    </source>
</evidence>
<keyword evidence="3 6" id="KW-0812">Transmembrane</keyword>
<dbReference type="InterPro" id="IPR004307">
    <property type="entry name" value="TspO_MBR"/>
</dbReference>
<gene>
    <name evidence="8" type="ORF">HNR61_006754</name>
</gene>
<dbReference type="GO" id="GO:0033013">
    <property type="term" value="P:tetrapyrrole metabolic process"/>
    <property type="evidence" value="ECO:0007669"/>
    <property type="project" value="UniProtKB-ARBA"/>
</dbReference>
<dbReference type="PANTHER" id="PTHR10057">
    <property type="entry name" value="PERIPHERAL-TYPE BENZODIAZEPINE RECEPTOR"/>
    <property type="match status" value="1"/>
</dbReference>
<proteinExistence type="inferred from homology"/>
<name>A0A7W3LVR0_ACTNM</name>
<dbReference type="Gene3D" id="1.20.1260.100">
    <property type="entry name" value="TspO/MBR protein"/>
    <property type="match status" value="1"/>
</dbReference>
<dbReference type="EMBL" id="JACJIA010000010">
    <property type="protein sequence ID" value="MBA8955097.1"/>
    <property type="molecule type" value="Genomic_DNA"/>
</dbReference>
<dbReference type="RefSeq" id="WP_182847095.1">
    <property type="nucleotide sequence ID" value="NZ_BAAALP010000085.1"/>
</dbReference>
<accession>A0A7W3LVR0</accession>
<organism evidence="8 9">
    <name type="scientific">Actinomadura namibiensis</name>
    <dbReference type="NCBI Taxonomy" id="182080"/>
    <lineage>
        <taxon>Bacteria</taxon>
        <taxon>Bacillati</taxon>
        <taxon>Actinomycetota</taxon>
        <taxon>Actinomycetes</taxon>
        <taxon>Streptosporangiales</taxon>
        <taxon>Thermomonosporaceae</taxon>
        <taxon>Actinomadura</taxon>
    </lineage>
</organism>
<evidence type="ECO:0000256" key="7">
    <source>
        <dbReference type="SAM" id="SignalP"/>
    </source>
</evidence>
<dbReference type="Proteomes" id="UP000572680">
    <property type="component" value="Unassembled WGS sequence"/>
</dbReference>
<reference evidence="8 9" key="1">
    <citation type="submission" date="2020-08" db="EMBL/GenBank/DDBJ databases">
        <title>Genomic Encyclopedia of Type Strains, Phase IV (KMG-IV): sequencing the most valuable type-strain genomes for metagenomic binning, comparative biology and taxonomic classification.</title>
        <authorList>
            <person name="Goeker M."/>
        </authorList>
    </citation>
    <scope>NUCLEOTIDE SEQUENCE [LARGE SCALE GENOMIC DNA]</scope>
    <source>
        <strain evidence="8 9">DSM 44197</strain>
    </source>
</reference>
<comment type="subcellular location">
    <subcellularLocation>
        <location evidence="1">Membrane</location>
        <topology evidence="1">Multi-pass membrane protein</topology>
    </subcellularLocation>
</comment>
<comment type="caution">
    <text evidence="8">The sequence shown here is derived from an EMBL/GenBank/DDBJ whole genome shotgun (WGS) entry which is preliminary data.</text>
</comment>
<sequence>MTTKGTLFKTFSVTAAAAALGAVSTDPRSTWYLRLDKPPWQPPPTAFPLVWTPLYASLAYAGARALDSADGAERRGLRRALGWNLALNAAWTPLFFAARRPRAALAEIAALNAANLLLARRAWRADRRAGLLLMPYLGWTAFATALNTAIVRRNP</sequence>
<dbReference type="InterPro" id="IPR038330">
    <property type="entry name" value="TspO/MBR-related_sf"/>
</dbReference>
<feature type="signal peptide" evidence="7">
    <location>
        <begin position="1"/>
        <end position="17"/>
    </location>
</feature>
<evidence type="ECO:0000256" key="3">
    <source>
        <dbReference type="ARBA" id="ARBA00022692"/>
    </source>
</evidence>
<dbReference type="GO" id="GO:0016020">
    <property type="term" value="C:membrane"/>
    <property type="evidence" value="ECO:0007669"/>
    <property type="project" value="UniProtKB-SubCell"/>
</dbReference>
<dbReference type="FunFam" id="1.20.1260.100:FF:000001">
    <property type="entry name" value="translocator protein 2"/>
    <property type="match status" value="1"/>
</dbReference>
<evidence type="ECO:0000256" key="2">
    <source>
        <dbReference type="ARBA" id="ARBA00007524"/>
    </source>
</evidence>
<feature type="transmembrane region" description="Helical" evidence="6">
    <location>
        <begin position="131"/>
        <end position="151"/>
    </location>
</feature>
<keyword evidence="7" id="KW-0732">Signal</keyword>
<dbReference type="CDD" id="cd15904">
    <property type="entry name" value="TSPO_MBR"/>
    <property type="match status" value="1"/>
</dbReference>
<feature type="chain" id="PRO_5031194515" evidence="7">
    <location>
        <begin position="18"/>
        <end position="155"/>
    </location>
</feature>
<dbReference type="PANTHER" id="PTHR10057:SF0">
    <property type="entry name" value="TRANSLOCATOR PROTEIN"/>
    <property type="match status" value="1"/>
</dbReference>
<keyword evidence="5 6" id="KW-0472">Membrane</keyword>
<dbReference type="PIRSF" id="PIRSF005859">
    <property type="entry name" value="PBR"/>
    <property type="match status" value="1"/>
</dbReference>
<evidence type="ECO:0000313" key="9">
    <source>
        <dbReference type="Proteomes" id="UP000572680"/>
    </source>
</evidence>
<dbReference type="Pfam" id="PF03073">
    <property type="entry name" value="TspO_MBR"/>
    <property type="match status" value="1"/>
</dbReference>
<keyword evidence="4 6" id="KW-1133">Transmembrane helix</keyword>
<dbReference type="AlphaFoldDB" id="A0A7W3LVR0"/>
<keyword evidence="9" id="KW-1185">Reference proteome</keyword>
<evidence type="ECO:0000256" key="4">
    <source>
        <dbReference type="ARBA" id="ARBA00022989"/>
    </source>
</evidence>
<evidence type="ECO:0000256" key="1">
    <source>
        <dbReference type="ARBA" id="ARBA00004141"/>
    </source>
</evidence>